<reference evidence="2" key="1">
    <citation type="submission" date="2023-01" db="EMBL/GenBank/DDBJ databases">
        <title>Key to firefly adult light organ development and bioluminescence: homeobox transcription factors regulate luciferase expression and transportation to peroxisome.</title>
        <authorList>
            <person name="Fu X."/>
        </authorList>
    </citation>
    <scope>NUCLEOTIDE SEQUENCE [LARGE SCALE GENOMIC DNA]</scope>
</reference>
<dbReference type="EMBL" id="JARPUR010000006">
    <property type="protein sequence ID" value="KAK4874033.1"/>
    <property type="molecule type" value="Genomic_DNA"/>
</dbReference>
<evidence type="ECO:0000313" key="1">
    <source>
        <dbReference type="EMBL" id="KAK4874033.1"/>
    </source>
</evidence>
<dbReference type="AlphaFoldDB" id="A0AAN7SLK9"/>
<dbReference type="PANTHER" id="PTHR10773:SF19">
    <property type="match status" value="1"/>
</dbReference>
<sequence length="262" mass="30786">MDVDRNILSCASKKRGKYGRVSDVSKKLETGASCECTRLKCFQNIAVEERASIIKHFNSLKTHDEQNLYLGGLTTHDFVRRHRSRQVNDEDVQYHSFSYSYRVRVERNTSAVEVPICYKAMLVLHGISVKRLQNTQLQLVTVGHVEPDKRGRHSNRRHKLREDTKNAGYEHIKSFKERKAHYSLRDSERIYLPEELNVKKMHRMFLEDYPNKKISYETYRTIFVTEFNISFGYPRTDTCNSCDEYKAQKSILSKRCSFAFGH</sequence>
<proteinExistence type="predicted"/>
<organism evidence="1 2">
    <name type="scientific">Aquatica leii</name>
    <dbReference type="NCBI Taxonomy" id="1421715"/>
    <lineage>
        <taxon>Eukaryota</taxon>
        <taxon>Metazoa</taxon>
        <taxon>Ecdysozoa</taxon>
        <taxon>Arthropoda</taxon>
        <taxon>Hexapoda</taxon>
        <taxon>Insecta</taxon>
        <taxon>Pterygota</taxon>
        <taxon>Neoptera</taxon>
        <taxon>Endopterygota</taxon>
        <taxon>Coleoptera</taxon>
        <taxon>Polyphaga</taxon>
        <taxon>Elateriformia</taxon>
        <taxon>Elateroidea</taxon>
        <taxon>Lampyridae</taxon>
        <taxon>Luciolinae</taxon>
        <taxon>Aquatica</taxon>
    </lineage>
</organism>
<keyword evidence="2" id="KW-1185">Reference proteome</keyword>
<comment type="caution">
    <text evidence="1">The sequence shown here is derived from an EMBL/GenBank/DDBJ whole genome shotgun (WGS) entry which is preliminary data.</text>
</comment>
<dbReference type="PANTHER" id="PTHR10773">
    <property type="entry name" value="DNA-DIRECTED RNA POLYMERASES I, II, AND III SUBUNIT RPABC2"/>
    <property type="match status" value="1"/>
</dbReference>
<gene>
    <name evidence="1" type="ORF">RN001_013393</name>
</gene>
<name>A0AAN7SLK9_9COLE</name>
<protein>
    <submittedName>
        <fullName evidence="1">Uncharacterized protein</fullName>
    </submittedName>
</protein>
<dbReference type="Proteomes" id="UP001353858">
    <property type="component" value="Unassembled WGS sequence"/>
</dbReference>
<evidence type="ECO:0000313" key="2">
    <source>
        <dbReference type="Proteomes" id="UP001353858"/>
    </source>
</evidence>
<accession>A0AAN7SLK9</accession>